<keyword evidence="3" id="KW-1185">Reference proteome</keyword>
<gene>
    <name evidence="2" type="ORF">H0241_19965</name>
</gene>
<dbReference type="RefSeq" id="WP_181059369.1">
    <property type="nucleotide sequence ID" value="NZ_JACDTY010000010.1"/>
</dbReference>
<accession>A0A838B957</accession>
<sequence length="325" mass="35072">MDTSKKVSLGPAHPIAFDFEGAKKIDAVIGNLSGVVVDGAVAWTISDEGRTFERHERTATGFKLSKQYDLVDFFPDLPGGKEADLESLAVSGKRLWLCGSHCRVRVEPDASGAMSSDVRARRSRHLLGSIGLDATRLPVRRSAVALPFSGAGSLRSKLRPDPFLSIFLELPSKENGLDIEGLAVLPKRILLGLRGPVVDSHAIVLSLPRDKKLPTASGEPYRHLLDLGGLGVRDLAYGAEGVLVLAGPVTRADGPFRICRWHPSRSRQPETAELLHEWPLDRDHPEGICPFKLDGTPGLLIVYDGAEGRRSGTTVTGDWFALPGA</sequence>
<name>A0A838B957_9HYPH</name>
<comment type="caution">
    <text evidence="2">The sequence shown here is derived from an EMBL/GenBank/DDBJ whole genome shotgun (WGS) entry which is preliminary data.</text>
</comment>
<dbReference type="Proteomes" id="UP000558284">
    <property type="component" value="Unassembled WGS sequence"/>
</dbReference>
<protein>
    <submittedName>
        <fullName evidence="2">DUF3616 domain-containing protein</fullName>
    </submittedName>
</protein>
<dbReference type="EMBL" id="JACDTY010000010">
    <property type="protein sequence ID" value="MBA1142501.1"/>
    <property type="molecule type" value="Genomic_DNA"/>
</dbReference>
<dbReference type="InterPro" id="IPR022060">
    <property type="entry name" value="DUF3616"/>
</dbReference>
<evidence type="ECO:0000313" key="3">
    <source>
        <dbReference type="Proteomes" id="UP000558284"/>
    </source>
</evidence>
<evidence type="ECO:0000313" key="2">
    <source>
        <dbReference type="EMBL" id="MBA1142501.1"/>
    </source>
</evidence>
<proteinExistence type="predicted"/>
<dbReference type="Pfam" id="PF12275">
    <property type="entry name" value="DUF3616"/>
    <property type="match status" value="1"/>
</dbReference>
<organism evidence="2 3">
    <name type="scientific">Mesorhizobium neociceri</name>
    <dbReference type="NCBI Taxonomy" id="1307853"/>
    <lineage>
        <taxon>Bacteria</taxon>
        <taxon>Pseudomonadati</taxon>
        <taxon>Pseudomonadota</taxon>
        <taxon>Alphaproteobacteria</taxon>
        <taxon>Hyphomicrobiales</taxon>
        <taxon>Phyllobacteriaceae</taxon>
        <taxon>Mesorhizobium</taxon>
    </lineage>
</organism>
<reference evidence="2 3" key="1">
    <citation type="submission" date="2020-07" db="EMBL/GenBank/DDBJ databases">
        <title>Definition of the novel symbiovar canariense within Mesorhizobium novociceri, a new species of genus Mesorhizobium nodulating Cicer canariense in the Caldera de Taburiente National Park (La Palma, Canary Islands).</title>
        <authorList>
            <person name="Leon-Barrios M."/>
            <person name="Perez-Yepez J."/>
            <person name="Flores-Felix J.D."/>
            <person name="Ramirez-Baena M.H."/>
            <person name="Pulido-Suarez L."/>
            <person name="Igual J.M."/>
            <person name="Velazquez E."/>
            <person name="Peix A."/>
        </authorList>
    </citation>
    <scope>NUCLEOTIDE SEQUENCE [LARGE SCALE GENOMIC DNA]</scope>
    <source>
        <strain evidence="2 3">CCANP35</strain>
    </source>
</reference>
<evidence type="ECO:0000259" key="1">
    <source>
        <dbReference type="Pfam" id="PF12275"/>
    </source>
</evidence>
<dbReference type="AlphaFoldDB" id="A0A838B957"/>
<feature type="domain" description="DUF3616" evidence="1">
    <location>
        <begin position="31"/>
        <end position="311"/>
    </location>
</feature>